<evidence type="ECO:0000313" key="2">
    <source>
        <dbReference type="Proteomes" id="UP001150217"/>
    </source>
</evidence>
<sequence>YIDWCKDNRVSRKHITDPSEMTLCNYAASFIGKEAGGTVRAKLAAVKNLVLHNGWRSGSRLCEVLNGVEKAAPASSLRPERDPVKDKWLDLL</sequence>
<proteinExistence type="predicted"/>
<dbReference type="Proteomes" id="UP001150217">
    <property type="component" value="Unassembled WGS sequence"/>
</dbReference>
<protein>
    <submittedName>
        <fullName evidence="1">Uncharacterized protein</fullName>
    </submittedName>
</protein>
<name>A0ABQ8UZE0_9AGAR</name>
<gene>
    <name evidence="1" type="ORF">C8R41DRAFT_732804</name>
</gene>
<dbReference type="EMBL" id="JANVFT010000112">
    <property type="protein sequence ID" value="KAJ4466813.1"/>
    <property type="molecule type" value="Genomic_DNA"/>
</dbReference>
<comment type="caution">
    <text evidence="1">The sequence shown here is derived from an EMBL/GenBank/DDBJ whole genome shotgun (WGS) entry which is preliminary data.</text>
</comment>
<accession>A0ABQ8UZE0</accession>
<organism evidence="1 2">
    <name type="scientific">Lentinula lateritia</name>
    <dbReference type="NCBI Taxonomy" id="40482"/>
    <lineage>
        <taxon>Eukaryota</taxon>
        <taxon>Fungi</taxon>
        <taxon>Dikarya</taxon>
        <taxon>Basidiomycota</taxon>
        <taxon>Agaricomycotina</taxon>
        <taxon>Agaricomycetes</taxon>
        <taxon>Agaricomycetidae</taxon>
        <taxon>Agaricales</taxon>
        <taxon>Marasmiineae</taxon>
        <taxon>Omphalotaceae</taxon>
        <taxon>Lentinula</taxon>
    </lineage>
</organism>
<evidence type="ECO:0000313" key="1">
    <source>
        <dbReference type="EMBL" id="KAJ4466813.1"/>
    </source>
</evidence>
<feature type="non-terminal residue" evidence="1">
    <location>
        <position position="92"/>
    </location>
</feature>
<keyword evidence="2" id="KW-1185">Reference proteome</keyword>
<feature type="non-terminal residue" evidence="1">
    <location>
        <position position="1"/>
    </location>
</feature>
<reference evidence="1" key="1">
    <citation type="submission" date="2022-08" db="EMBL/GenBank/DDBJ databases">
        <title>A Global Phylogenomic Analysis of the Shiitake Genus Lentinula.</title>
        <authorList>
            <consortium name="DOE Joint Genome Institute"/>
            <person name="Sierra-Patev S."/>
            <person name="Min B."/>
            <person name="Naranjo-Ortiz M."/>
            <person name="Looney B."/>
            <person name="Konkel Z."/>
            <person name="Slot J.C."/>
            <person name="Sakamoto Y."/>
            <person name="Steenwyk J.L."/>
            <person name="Rokas A."/>
            <person name="Carro J."/>
            <person name="Camarero S."/>
            <person name="Ferreira P."/>
            <person name="Molpeceres G."/>
            <person name="Ruiz-Duenas F.J."/>
            <person name="Serrano A."/>
            <person name="Henrissat B."/>
            <person name="Drula E."/>
            <person name="Hughes K.W."/>
            <person name="Mata J.L."/>
            <person name="Ishikawa N.K."/>
            <person name="Vargas-Isla R."/>
            <person name="Ushijima S."/>
            <person name="Smith C.A."/>
            <person name="Ahrendt S."/>
            <person name="Andreopoulos W."/>
            <person name="He G."/>
            <person name="Labutti K."/>
            <person name="Lipzen A."/>
            <person name="Ng V."/>
            <person name="Riley R."/>
            <person name="Sandor L."/>
            <person name="Barry K."/>
            <person name="Martinez A.T."/>
            <person name="Xiao Y."/>
            <person name="Gibbons J.G."/>
            <person name="Terashima K."/>
            <person name="Grigoriev I.V."/>
            <person name="Hibbett D.S."/>
        </authorList>
    </citation>
    <scope>NUCLEOTIDE SEQUENCE</scope>
    <source>
        <strain evidence="1">RHP3577 ss4</strain>
    </source>
</reference>